<feature type="transmembrane region" description="Helical" evidence="9">
    <location>
        <begin position="315"/>
        <end position="338"/>
    </location>
</feature>
<dbReference type="STRING" id="638302.HMPREF0908_0218"/>
<dbReference type="EMBL" id="ACLA01000004">
    <property type="protein sequence ID" value="EEQ49360.1"/>
    <property type="molecule type" value="Genomic_DNA"/>
</dbReference>
<feature type="transmembrane region" description="Helical" evidence="9">
    <location>
        <begin position="251"/>
        <end position="275"/>
    </location>
</feature>
<comment type="similarity">
    <text evidence="2 9">Belongs to the alanine or glycine:cation symporter (AGCS) (TC 2.A.25) family.</text>
</comment>
<protein>
    <submittedName>
        <fullName evidence="10">Amino acid carrier protein</fullName>
    </submittedName>
</protein>
<keyword evidence="11" id="KW-1185">Reference proteome</keyword>
<sequence length="490" mass="52331">MMETVFIGKGDTMDFLNSAVGAINDFLWTYIIIVVLVGCGLWFTLSTKLVQLRALPEMVRLLAGDLGRRPSGRKAISSFQAFCVSTASRVGVGNIAGVAIAIVTGGPGAVFWMWAIAFVGTATGFVESTLAQIYKIPRGHGLFHGGPAYYIQNALGQPAVAKLFAVLISVTFGLIYVSVQANTIALSVEKAFGVETWIMGIALSVLAALVIFGGLSRIATFTTFLVPIMAGLYLLIALIIVVMHIDAVPGMFALILHDAFSPQAAVGGGIGTVILTGIRRGLFSNEAGEGSIPNAAATASVTHPVKQGLVQAFGVYVDTWVVCSATAFIVLLTGQYTIGGDVSGIALAQDSLASVFGTWASSLLSILIFLFAFSSVVGNYYYGEINIHFFGANVKTALNLYRAAVVVMVFFGCVAAFQLVWNLADLFMAMICLTNLYAITRLAPYARMVLRDYFAQKTAGKNPIFDPAILPNQRGIMAWNKDEFHAQKYE</sequence>
<evidence type="ECO:0000313" key="10">
    <source>
        <dbReference type="EMBL" id="EEQ49360.1"/>
    </source>
</evidence>
<dbReference type="eggNOG" id="COG1115">
    <property type="taxonomic scope" value="Bacteria"/>
</dbReference>
<dbReference type="Pfam" id="PF01235">
    <property type="entry name" value="Na_Ala_symp"/>
    <property type="match status" value="1"/>
</dbReference>
<evidence type="ECO:0000256" key="8">
    <source>
        <dbReference type="ARBA" id="ARBA00023136"/>
    </source>
</evidence>
<evidence type="ECO:0000256" key="4">
    <source>
        <dbReference type="ARBA" id="ARBA00022475"/>
    </source>
</evidence>
<dbReference type="AlphaFoldDB" id="C4V124"/>
<accession>C4V124</accession>
<name>C4V124_9FIRM</name>
<keyword evidence="7 9" id="KW-1133">Transmembrane helix</keyword>
<dbReference type="Proteomes" id="UP000005309">
    <property type="component" value="Unassembled WGS sequence"/>
</dbReference>
<evidence type="ECO:0000256" key="9">
    <source>
        <dbReference type="RuleBase" id="RU363064"/>
    </source>
</evidence>
<evidence type="ECO:0000256" key="5">
    <source>
        <dbReference type="ARBA" id="ARBA00022692"/>
    </source>
</evidence>
<feature type="transmembrane region" description="Helical" evidence="9">
    <location>
        <begin position="79"/>
        <end position="103"/>
    </location>
</feature>
<dbReference type="FunFam" id="1.20.1740.10:FF:000004">
    <property type="entry name" value="Sodium:alanine symporter family protein"/>
    <property type="match status" value="1"/>
</dbReference>
<dbReference type="PANTHER" id="PTHR30330:SF1">
    <property type="entry name" value="AMINO-ACID CARRIER PROTEIN ALST"/>
    <property type="match status" value="1"/>
</dbReference>
<organism evidence="10 11">
    <name type="scientific">Selenomonas flueggei ATCC 43531</name>
    <dbReference type="NCBI Taxonomy" id="638302"/>
    <lineage>
        <taxon>Bacteria</taxon>
        <taxon>Bacillati</taxon>
        <taxon>Bacillota</taxon>
        <taxon>Negativicutes</taxon>
        <taxon>Selenomonadales</taxon>
        <taxon>Selenomonadaceae</taxon>
        <taxon>Selenomonas</taxon>
    </lineage>
</organism>
<proteinExistence type="inferred from homology"/>
<dbReference type="HOGENOM" id="CLU_024867_0_1_9"/>
<dbReference type="InterPro" id="IPR001463">
    <property type="entry name" value="Na/Ala_symport"/>
</dbReference>
<dbReference type="NCBIfam" id="TIGR00835">
    <property type="entry name" value="agcS"/>
    <property type="match status" value="1"/>
</dbReference>
<keyword evidence="8 9" id="KW-0472">Membrane</keyword>
<keyword evidence="6 9" id="KW-0769">Symport</keyword>
<evidence type="ECO:0000256" key="1">
    <source>
        <dbReference type="ARBA" id="ARBA00004651"/>
    </source>
</evidence>
<dbReference type="Gene3D" id="1.20.1740.10">
    <property type="entry name" value="Amino acid/polyamine transporter I"/>
    <property type="match status" value="1"/>
</dbReference>
<comment type="caution">
    <text evidence="10">The sequence shown here is derived from an EMBL/GenBank/DDBJ whole genome shotgun (WGS) entry which is preliminary data.</text>
</comment>
<feature type="transmembrane region" description="Helical" evidence="9">
    <location>
        <begin position="109"/>
        <end position="130"/>
    </location>
</feature>
<feature type="transmembrane region" description="Helical" evidence="9">
    <location>
        <begin position="159"/>
        <end position="179"/>
    </location>
</feature>
<keyword evidence="4 9" id="KW-1003">Cell membrane</keyword>
<evidence type="ECO:0000256" key="6">
    <source>
        <dbReference type="ARBA" id="ARBA00022847"/>
    </source>
</evidence>
<dbReference type="GO" id="GO:0005283">
    <property type="term" value="F:amino acid:sodium symporter activity"/>
    <property type="evidence" value="ECO:0007669"/>
    <property type="project" value="InterPro"/>
</dbReference>
<feature type="transmembrane region" description="Helical" evidence="9">
    <location>
        <begin position="358"/>
        <end position="382"/>
    </location>
</feature>
<keyword evidence="5 9" id="KW-0812">Transmembrane</keyword>
<evidence type="ECO:0000256" key="2">
    <source>
        <dbReference type="ARBA" id="ARBA00009261"/>
    </source>
</evidence>
<feature type="transmembrane region" description="Helical" evidence="9">
    <location>
        <begin position="403"/>
        <end position="421"/>
    </location>
</feature>
<evidence type="ECO:0000256" key="7">
    <source>
        <dbReference type="ARBA" id="ARBA00022989"/>
    </source>
</evidence>
<feature type="transmembrane region" description="Helical" evidence="9">
    <location>
        <begin position="224"/>
        <end position="245"/>
    </location>
</feature>
<dbReference type="PANTHER" id="PTHR30330">
    <property type="entry name" value="AGSS FAMILY TRANSPORTER, SODIUM-ALANINE"/>
    <property type="match status" value="1"/>
</dbReference>
<feature type="transmembrane region" description="Helical" evidence="9">
    <location>
        <begin position="26"/>
        <end position="45"/>
    </location>
</feature>
<evidence type="ECO:0000256" key="3">
    <source>
        <dbReference type="ARBA" id="ARBA00022448"/>
    </source>
</evidence>
<gene>
    <name evidence="10" type="primary">agcS</name>
    <name evidence="10" type="ORF">HMPREF0908_0218</name>
</gene>
<keyword evidence="3 9" id="KW-0813">Transport</keyword>
<comment type="subcellular location">
    <subcellularLocation>
        <location evidence="1 9">Cell membrane</location>
        <topology evidence="1 9">Multi-pass membrane protein</topology>
    </subcellularLocation>
</comment>
<dbReference type="GO" id="GO:0005886">
    <property type="term" value="C:plasma membrane"/>
    <property type="evidence" value="ECO:0007669"/>
    <property type="project" value="UniProtKB-SubCell"/>
</dbReference>
<evidence type="ECO:0000313" key="11">
    <source>
        <dbReference type="Proteomes" id="UP000005309"/>
    </source>
</evidence>
<feature type="transmembrane region" description="Helical" evidence="9">
    <location>
        <begin position="191"/>
        <end position="212"/>
    </location>
</feature>
<reference evidence="10 11" key="1">
    <citation type="submission" date="2009-04" db="EMBL/GenBank/DDBJ databases">
        <authorList>
            <person name="Qin X."/>
            <person name="Bachman B."/>
            <person name="Battles P."/>
            <person name="Bell A."/>
            <person name="Bess C."/>
            <person name="Bickham C."/>
            <person name="Chaboub L."/>
            <person name="Chen D."/>
            <person name="Coyle M."/>
            <person name="Deiros D.R."/>
            <person name="Dinh H."/>
            <person name="Forbes L."/>
            <person name="Fowler G."/>
            <person name="Francisco L."/>
            <person name="Fu Q."/>
            <person name="Gubbala S."/>
            <person name="Hale W."/>
            <person name="Han Y."/>
            <person name="Hemphill L."/>
            <person name="Highlander S.K."/>
            <person name="Hirani K."/>
            <person name="Hogues M."/>
            <person name="Jackson L."/>
            <person name="Jakkamsetti A."/>
            <person name="Javaid M."/>
            <person name="Jiang H."/>
            <person name="Korchina V."/>
            <person name="Kovar C."/>
            <person name="Lara F."/>
            <person name="Lee S."/>
            <person name="Mata R."/>
            <person name="Mathew T."/>
            <person name="Moen C."/>
            <person name="Morales K."/>
            <person name="Munidasa M."/>
            <person name="Nazareth L."/>
            <person name="Ngo R."/>
            <person name="Nguyen L."/>
            <person name="Okwuonu G."/>
            <person name="Ongeri F."/>
            <person name="Patil S."/>
            <person name="Petrosino J."/>
            <person name="Pham C."/>
            <person name="Pham P."/>
            <person name="Pu L.-L."/>
            <person name="Puazo M."/>
            <person name="Raj R."/>
            <person name="Reid J."/>
            <person name="Rouhana J."/>
            <person name="Saada N."/>
            <person name="Shang Y."/>
            <person name="Simmons D."/>
            <person name="Thornton R."/>
            <person name="Warren J."/>
            <person name="Weissenberger G."/>
            <person name="Zhang J."/>
            <person name="Zhang L."/>
            <person name="Zhou C."/>
            <person name="Zhu D."/>
            <person name="Muzny D."/>
            <person name="Worley K."/>
            <person name="Gibbs R."/>
        </authorList>
    </citation>
    <scope>NUCLEOTIDE SEQUENCE [LARGE SCALE GENOMIC DNA]</scope>
    <source>
        <strain evidence="10 11">ATCC 43531</strain>
    </source>
</reference>
<feature type="transmembrane region" description="Helical" evidence="9">
    <location>
        <begin position="427"/>
        <end position="446"/>
    </location>
</feature>
<dbReference type="PRINTS" id="PR00175">
    <property type="entry name" value="NAALASMPORT"/>
</dbReference>